<evidence type="ECO:0000313" key="3">
    <source>
        <dbReference type="Proteomes" id="UP000245119"/>
    </source>
</evidence>
<keyword evidence="3" id="KW-1185">Reference proteome</keyword>
<comment type="caution">
    <text evidence="2">The sequence shown here is derived from an EMBL/GenBank/DDBJ whole genome shotgun (WGS) entry which is preliminary data.</text>
</comment>
<sequence length="106" mass="11406">MRRYHKRRRKEKLGEPDGTGTHYRAMPPQTGNLTLACDYKEDGVNKIKATAGAPEPDDRATGGRLYGDQTRGAVRVHPDPAEVNKVAISTSGCTVRPATVTTLGGS</sequence>
<dbReference type="Proteomes" id="UP000245119">
    <property type="component" value="Linkage Group LG8"/>
</dbReference>
<proteinExistence type="predicted"/>
<gene>
    <name evidence="2" type="ORF">C0Q70_13575</name>
</gene>
<organism evidence="2 3">
    <name type="scientific">Pomacea canaliculata</name>
    <name type="common">Golden apple snail</name>
    <dbReference type="NCBI Taxonomy" id="400727"/>
    <lineage>
        <taxon>Eukaryota</taxon>
        <taxon>Metazoa</taxon>
        <taxon>Spiralia</taxon>
        <taxon>Lophotrochozoa</taxon>
        <taxon>Mollusca</taxon>
        <taxon>Gastropoda</taxon>
        <taxon>Caenogastropoda</taxon>
        <taxon>Architaenioglossa</taxon>
        <taxon>Ampullarioidea</taxon>
        <taxon>Ampullariidae</taxon>
        <taxon>Pomacea</taxon>
    </lineage>
</organism>
<protein>
    <submittedName>
        <fullName evidence="2">Uncharacterized protein</fullName>
    </submittedName>
</protein>
<reference evidence="2 3" key="1">
    <citation type="submission" date="2018-04" db="EMBL/GenBank/DDBJ databases">
        <title>The genome of golden apple snail Pomacea canaliculata provides insight into stress tolerance and invasive adaptation.</title>
        <authorList>
            <person name="Liu C."/>
            <person name="Liu B."/>
            <person name="Ren Y."/>
            <person name="Zhang Y."/>
            <person name="Wang H."/>
            <person name="Li S."/>
            <person name="Jiang F."/>
            <person name="Yin L."/>
            <person name="Zhang G."/>
            <person name="Qian W."/>
            <person name="Fan W."/>
        </authorList>
    </citation>
    <scope>NUCLEOTIDE SEQUENCE [LARGE SCALE GENOMIC DNA]</scope>
    <source>
        <strain evidence="2">SZHN2017</strain>
        <tissue evidence="2">Muscle</tissue>
    </source>
</reference>
<feature type="compositionally biased region" description="Basic residues" evidence="1">
    <location>
        <begin position="1"/>
        <end position="11"/>
    </location>
</feature>
<evidence type="ECO:0000313" key="2">
    <source>
        <dbReference type="EMBL" id="PVD25911.1"/>
    </source>
</evidence>
<dbReference type="AlphaFoldDB" id="A0A2T7NXN2"/>
<dbReference type="EMBL" id="PZQS01000008">
    <property type="protein sequence ID" value="PVD25911.1"/>
    <property type="molecule type" value="Genomic_DNA"/>
</dbReference>
<feature type="region of interest" description="Disordered" evidence="1">
    <location>
        <begin position="1"/>
        <end position="29"/>
    </location>
</feature>
<name>A0A2T7NXN2_POMCA</name>
<accession>A0A2T7NXN2</accession>
<evidence type="ECO:0000256" key="1">
    <source>
        <dbReference type="SAM" id="MobiDB-lite"/>
    </source>
</evidence>